<sequence length="88" mass="10177">MLIGDNAAANTYPYIQVKNPTARIEHEASTSKIEEDKLFFFQQRGIDKEKAMNAMICGFCHDVLEELPLEFRYETKQFMSLKLEGWVG</sequence>
<comment type="similarity">
    <text evidence="1">Belongs to the iron-sulfur cluster assembly SufBD family.</text>
</comment>
<evidence type="ECO:0000313" key="3">
    <source>
        <dbReference type="Proteomes" id="UP000087766"/>
    </source>
</evidence>
<dbReference type="STRING" id="3916.A0A3Q0F676"/>
<organism evidence="3 4">
    <name type="scientific">Vigna radiata var. radiata</name>
    <name type="common">Mung bean</name>
    <name type="synonym">Phaseolus aureus</name>
    <dbReference type="NCBI Taxonomy" id="3916"/>
    <lineage>
        <taxon>Eukaryota</taxon>
        <taxon>Viridiplantae</taxon>
        <taxon>Streptophyta</taxon>
        <taxon>Embryophyta</taxon>
        <taxon>Tracheophyta</taxon>
        <taxon>Spermatophyta</taxon>
        <taxon>Magnoliopsida</taxon>
        <taxon>eudicotyledons</taxon>
        <taxon>Gunneridae</taxon>
        <taxon>Pentapetalae</taxon>
        <taxon>rosids</taxon>
        <taxon>fabids</taxon>
        <taxon>Fabales</taxon>
        <taxon>Fabaceae</taxon>
        <taxon>Papilionoideae</taxon>
        <taxon>50 kb inversion clade</taxon>
        <taxon>NPAAA clade</taxon>
        <taxon>indigoferoid/millettioid clade</taxon>
        <taxon>Phaseoleae</taxon>
        <taxon>Vigna</taxon>
    </lineage>
</organism>
<feature type="domain" description="SUF system FeS cluster assembly SufBD core" evidence="2">
    <location>
        <begin position="1"/>
        <end position="59"/>
    </location>
</feature>
<proteinExistence type="inferred from homology"/>
<reference evidence="4" key="2">
    <citation type="submission" date="2025-08" db="UniProtKB">
        <authorList>
            <consortium name="RefSeq"/>
        </authorList>
    </citation>
    <scope>IDENTIFICATION</scope>
    <source>
        <tissue evidence="4">Leaf</tissue>
    </source>
</reference>
<protein>
    <submittedName>
        <fullName evidence="4">UPF0051 protein ABCI9</fullName>
    </submittedName>
</protein>
<dbReference type="Proteomes" id="UP000087766">
    <property type="component" value="Chromosome 7"/>
</dbReference>
<name>A0A3Q0F676_VIGRR</name>
<dbReference type="InterPro" id="IPR000825">
    <property type="entry name" value="SUF_FeS_clus_asmbl_SufBD_core"/>
</dbReference>
<dbReference type="PANTHER" id="PTHR30508">
    <property type="entry name" value="FES CLUSTER ASSEMBLY PROTEIN SUF"/>
    <property type="match status" value="1"/>
</dbReference>
<dbReference type="Pfam" id="PF01458">
    <property type="entry name" value="SUFBD_core"/>
    <property type="match status" value="1"/>
</dbReference>
<evidence type="ECO:0000313" key="4">
    <source>
        <dbReference type="RefSeq" id="XP_022639525.1"/>
    </source>
</evidence>
<dbReference type="GO" id="GO:0016226">
    <property type="term" value="P:iron-sulfur cluster assembly"/>
    <property type="evidence" value="ECO:0007669"/>
    <property type="project" value="InterPro"/>
</dbReference>
<dbReference type="OrthoDB" id="1621410at2759"/>
<evidence type="ECO:0000259" key="2">
    <source>
        <dbReference type="Pfam" id="PF01458"/>
    </source>
</evidence>
<dbReference type="InterPro" id="IPR037284">
    <property type="entry name" value="SUF_FeS_clus_asmbl_SufBD_sf"/>
</dbReference>
<dbReference type="InterPro" id="IPR055346">
    <property type="entry name" value="Fe-S_cluster_assembly_SufBD"/>
</dbReference>
<dbReference type="GeneID" id="111240493"/>
<dbReference type="AlphaFoldDB" id="A0A3Q0F676"/>
<reference evidence="3" key="1">
    <citation type="journal article" date="2014" name="Nat. Commun.">
        <title>Genome sequence of mungbean and insights into evolution within Vigna species.</title>
        <authorList>
            <person name="Kang Y.J."/>
            <person name="Kim S.K."/>
            <person name="Kim M.Y."/>
            <person name="Lestari P."/>
            <person name="Kim K.H."/>
            <person name="Ha B.K."/>
            <person name="Jun T.H."/>
            <person name="Hwang W.J."/>
            <person name="Lee T."/>
            <person name="Lee J."/>
            <person name="Shim S."/>
            <person name="Yoon M.Y."/>
            <person name="Jang Y.E."/>
            <person name="Han K.S."/>
            <person name="Taeprayoon P."/>
            <person name="Yoon N."/>
            <person name="Somta P."/>
            <person name="Tanya P."/>
            <person name="Kim K.S."/>
            <person name="Gwag J.G."/>
            <person name="Moon J.K."/>
            <person name="Lee Y.H."/>
            <person name="Park B.S."/>
            <person name="Bombarely A."/>
            <person name="Doyle J.J."/>
            <person name="Jackson S.A."/>
            <person name="Schafleitner R."/>
            <person name="Srinives P."/>
            <person name="Varshney R.K."/>
            <person name="Lee S.H."/>
        </authorList>
    </citation>
    <scope>NUCLEOTIDE SEQUENCE [LARGE SCALE GENOMIC DNA]</scope>
    <source>
        <strain evidence="3">cv. VC1973A</strain>
    </source>
</reference>
<dbReference type="KEGG" id="vra:111240493"/>
<accession>A0A3Q0F676</accession>
<keyword evidence="3" id="KW-1185">Reference proteome</keyword>
<evidence type="ECO:0000256" key="1">
    <source>
        <dbReference type="ARBA" id="ARBA00043967"/>
    </source>
</evidence>
<dbReference type="PANTHER" id="PTHR30508:SF1">
    <property type="entry name" value="UPF0051 PROTEIN ABCI8, CHLOROPLASTIC-RELATED"/>
    <property type="match status" value="1"/>
</dbReference>
<gene>
    <name evidence="4" type="primary">LOC111240493</name>
</gene>
<dbReference type="SUPFAM" id="SSF101960">
    <property type="entry name" value="Stabilizer of iron transporter SufD"/>
    <property type="match status" value="1"/>
</dbReference>
<dbReference type="RefSeq" id="XP_022639525.1">
    <property type="nucleotide sequence ID" value="XM_022783804.1"/>
</dbReference>